<dbReference type="CDD" id="cd00086">
    <property type="entry name" value="homeodomain"/>
    <property type="match status" value="1"/>
</dbReference>
<dbReference type="InterPro" id="IPR009057">
    <property type="entry name" value="Homeodomain-like_sf"/>
</dbReference>
<dbReference type="GO" id="GO:0003677">
    <property type="term" value="F:DNA binding"/>
    <property type="evidence" value="ECO:0007669"/>
    <property type="project" value="UniProtKB-UniRule"/>
</dbReference>
<feature type="region of interest" description="Disordered" evidence="5">
    <location>
        <begin position="273"/>
        <end position="311"/>
    </location>
</feature>
<keyword evidence="2 4" id="KW-0371">Homeobox</keyword>
<name>A0A093V4F7_TALMA</name>
<proteinExistence type="predicted"/>
<protein>
    <submittedName>
        <fullName evidence="7">Homeobox protein TGIF2LX</fullName>
    </submittedName>
</protein>
<organism evidence="7">
    <name type="scientific">Talaromyces marneffei PM1</name>
    <dbReference type="NCBI Taxonomy" id="1077442"/>
    <lineage>
        <taxon>Eukaryota</taxon>
        <taxon>Fungi</taxon>
        <taxon>Dikarya</taxon>
        <taxon>Ascomycota</taxon>
        <taxon>Pezizomycotina</taxon>
        <taxon>Eurotiomycetes</taxon>
        <taxon>Eurotiomycetidae</taxon>
        <taxon>Eurotiales</taxon>
        <taxon>Trichocomaceae</taxon>
        <taxon>Talaromyces</taxon>
        <taxon>Talaromyces sect. Talaromyces</taxon>
    </lineage>
</organism>
<sequence>MAVTYTGGYSAPGSQTLPSFRELLPEHLHNEIDQAAYYSSQSSPTDRHRTPDPTSYNKSRSSLPYPHSSATSGGGRGPSPILPPLRDLQSSSRHHDRPMSSYDDAPSRSGSRAGRGYRTSMEEDPRYRSTSGGAAMYGNQNAFDPRYAQQQQSYHGSSYPSSNHSNQSNDYEYPASSPMAGHSHTLPASSGNFGVMGAGGDPLDSRGKRRRGNLPKPVTDVLRAWFHEHLDHPYPTEEDKQIFMSRTGLSISQISNWFINARRRQLPALRNQLRNSDGEHIPRGHSPMSDVETSMSPPHSHMASPTHSRHR</sequence>
<dbReference type="GO" id="GO:0006355">
    <property type="term" value="P:regulation of DNA-templated transcription"/>
    <property type="evidence" value="ECO:0007669"/>
    <property type="project" value="InterPro"/>
</dbReference>
<evidence type="ECO:0000256" key="3">
    <source>
        <dbReference type="ARBA" id="ARBA00023242"/>
    </source>
</evidence>
<dbReference type="InterPro" id="IPR050224">
    <property type="entry name" value="TALE_homeobox"/>
</dbReference>
<feature type="region of interest" description="Disordered" evidence="5">
    <location>
        <begin position="1"/>
        <end position="215"/>
    </location>
</feature>
<dbReference type="EMBL" id="JPOX01000016">
    <property type="protein sequence ID" value="KFX47030.1"/>
    <property type="molecule type" value="Genomic_DNA"/>
</dbReference>
<feature type="DNA-binding region" description="Homeobox" evidence="4">
    <location>
        <begin position="207"/>
        <end position="269"/>
    </location>
</feature>
<evidence type="ECO:0000313" key="7">
    <source>
        <dbReference type="EMBL" id="KFX47030.1"/>
    </source>
</evidence>
<comment type="caution">
    <text evidence="7">The sequence shown here is derived from an EMBL/GenBank/DDBJ whole genome shotgun (WGS) entry which is preliminary data.</text>
</comment>
<evidence type="ECO:0000256" key="4">
    <source>
        <dbReference type="PROSITE-ProRule" id="PRU00108"/>
    </source>
</evidence>
<dbReference type="eggNOG" id="KOG0773">
    <property type="taxonomic scope" value="Eukaryota"/>
</dbReference>
<dbReference type="SUPFAM" id="SSF46689">
    <property type="entry name" value="Homeodomain-like"/>
    <property type="match status" value="1"/>
</dbReference>
<keyword evidence="1 4" id="KW-0238">DNA-binding</keyword>
<comment type="subcellular location">
    <subcellularLocation>
        <location evidence="4">Nucleus</location>
    </subcellularLocation>
</comment>
<dbReference type="PROSITE" id="PS50071">
    <property type="entry name" value="HOMEOBOX_2"/>
    <property type="match status" value="1"/>
</dbReference>
<feature type="compositionally biased region" description="Low complexity" evidence="5">
    <location>
        <begin position="107"/>
        <end position="116"/>
    </location>
</feature>
<gene>
    <name evidence="7" type="ORF">GQ26_0160760</name>
</gene>
<feature type="domain" description="Homeobox" evidence="6">
    <location>
        <begin position="205"/>
        <end position="268"/>
    </location>
</feature>
<accession>A0A093V4F7</accession>
<dbReference type="SMART" id="SM00389">
    <property type="entry name" value="HOX"/>
    <property type="match status" value="1"/>
</dbReference>
<dbReference type="PANTHER" id="PTHR11850">
    <property type="entry name" value="HOMEOBOX PROTEIN TRANSCRIPTION FACTORS"/>
    <property type="match status" value="1"/>
</dbReference>
<dbReference type="HOGENOM" id="CLU_038392_0_0_1"/>
<evidence type="ECO:0000259" key="6">
    <source>
        <dbReference type="PROSITE" id="PS50071"/>
    </source>
</evidence>
<dbReference type="Gene3D" id="1.10.10.60">
    <property type="entry name" value="Homeodomain-like"/>
    <property type="match status" value="1"/>
</dbReference>
<feature type="compositionally biased region" description="Basic and acidic residues" evidence="5">
    <location>
        <begin position="23"/>
        <end position="32"/>
    </location>
</feature>
<evidence type="ECO:0000256" key="2">
    <source>
        <dbReference type="ARBA" id="ARBA00023155"/>
    </source>
</evidence>
<keyword evidence="3 4" id="KW-0539">Nucleus</keyword>
<dbReference type="AlphaFoldDB" id="A0A093V4F7"/>
<dbReference type="Pfam" id="PF05920">
    <property type="entry name" value="Homeobox_KN"/>
    <property type="match status" value="1"/>
</dbReference>
<feature type="compositionally biased region" description="Polar residues" evidence="5">
    <location>
        <begin position="52"/>
        <end position="62"/>
    </location>
</feature>
<feature type="compositionally biased region" description="Low complexity" evidence="5">
    <location>
        <begin position="149"/>
        <end position="168"/>
    </location>
</feature>
<feature type="compositionally biased region" description="Polar residues" evidence="5">
    <location>
        <begin position="128"/>
        <end position="142"/>
    </location>
</feature>
<reference evidence="7" key="1">
    <citation type="journal article" date="2014" name="PLoS Genet.">
        <title>Signature Gene Expression Reveals Novel Clues to the Molecular Mechanisms of Dimorphic Transition in Penicillium marneffei.</title>
        <authorList>
            <person name="Yang E."/>
            <person name="Wang G."/>
            <person name="Cai J."/>
            <person name="Woo P.C."/>
            <person name="Lau S.K."/>
            <person name="Yuen K.-Y."/>
            <person name="Chow W.-N."/>
            <person name="Lin X."/>
        </authorList>
    </citation>
    <scope>NUCLEOTIDE SEQUENCE [LARGE SCALE GENOMIC DNA]</scope>
    <source>
        <strain evidence="7">PM1</strain>
    </source>
</reference>
<dbReference type="InterPro" id="IPR008422">
    <property type="entry name" value="KN_HD"/>
</dbReference>
<dbReference type="SMR" id="A0A093V4F7"/>
<dbReference type="GO" id="GO:0005634">
    <property type="term" value="C:nucleus"/>
    <property type="evidence" value="ECO:0007669"/>
    <property type="project" value="UniProtKB-SubCell"/>
</dbReference>
<evidence type="ECO:0000256" key="5">
    <source>
        <dbReference type="SAM" id="MobiDB-lite"/>
    </source>
</evidence>
<feature type="compositionally biased region" description="Low complexity" evidence="5">
    <location>
        <begin position="293"/>
        <end position="311"/>
    </location>
</feature>
<dbReference type="InterPro" id="IPR001356">
    <property type="entry name" value="HD"/>
</dbReference>
<evidence type="ECO:0000256" key="1">
    <source>
        <dbReference type="ARBA" id="ARBA00023125"/>
    </source>
</evidence>